<dbReference type="CDD" id="cd04301">
    <property type="entry name" value="NAT_SF"/>
    <property type="match status" value="1"/>
</dbReference>
<keyword evidence="5" id="KW-1185">Reference proteome</keyword>
<reference evidence="4 5" key="2">
    <citation type="journal article" date="2012" name="Stand. Genomic Sci.">
        <title>Complete genome sequence of the sulfate-reducing firmicute Desulfotomaculum ruminis type strain (DL(T)).</title>
        <authorList>
            <person name="Spring S."/>
            <person name="Visser M."/>
            <person name="Lu M."/>
            <person name="Copeland A."/>
            <person name="Lapidus A."/>
            <person name="Lucas S."/>
            <person name="Cheng J.F."/>
            <person name="Han C."/>
            <person name="Tapia R."/>
            <person name="Goodwin L.A."/>
            <person name="Pitluck S."/>
            <person name="Ivanova N."/>
            <person name="Land M."/>
            <person name="Hauser L."/>
            <person name="Larimer F."/>
            <person name="Rohde M."/>
            <person name="Goker M."/>
            <person name="Detter J.C."/>
            <person name="Kyrpides N.C."/>
            <person name="Woyke T."/>
            <person name="Schaap P.J."/>
            <person name="Plugge C.M."/>
            <person name="Muyzer G."/>
            <person name="Kuever J."/>
            <person name="Pereira I.A."/>
            <person name="Parshina S.N."/>
            <person name="Bernier-Latmani R."/>
            <person name="Stams A.J."/>
            <person name="Klenk H.P."/>
        </authorList>
    </citation>
    <scope>NUCLEOTIDE SEQUENCE [LARGE SCALE GENOMIC DNA]</scope>
    <source>
        <strain evidence="5">ATCC 23193 / DSM 2154 / NCIB 8452 / DL</strain>
    </source>
</reference>
<name>F6DR35_DESRL</name>
<dbReference type="InterPro" id="IPR050769">
    <property type="entry name" value="NAT_camello-type"/>
</dbReference>
<dbReference type="OrthoDB" id="5419426at2"/>
<dbReference type="InterPro" id="IPR036388">
    <property type="entry name" value="WH-like_DNA-bd_sf"/>
</dbReference>
<dbReference type="InterPro" id="IPR016181">
    <property type="entry name" value="Acyl_CoA_acyltransferase"/>
</dbReference>
<dbReference type="Pfam" id="PF00583">
    <property type="entry name" value="Acetyltransf_1"/>
    <property type="match status" value="1"/>
</dbReference>
<sequence>MNSIYNPFIHGVRRFNRFYTNILGLLDQHMLNSEFSLAEARVLYEIGHTKNCTAKRLIEELKIDPGYLSRMIKGFEKKGLTYRVQSTEDGRLYYLYLTDKGKDTLAGLDELSDSQIDQMMSCLPAQEQKRVVESMKSIEQVLSQDPVLSGERVHIRRGLRPGDVGILIHLHGWIYDQECGYNHGFEGYVCKTFHQFFENYSPDKDQFWFVEVNGKMVGAIAVVEHSPQKAQLRWFILHPQFRGRGFGRDLFTEAMQYCRERGYRKVFLETTEDQETAIKMYMKAGFRKVAEHKSNAWGKDLIEQTYELNLPI</sequence>
<dbReference type="HOGENOM" id="CLU_065219_0_0_9"/>
<dbReference type="PANTHER" id="PTHR13947:SF37">
    <property type="entry name" value="LD18367P"/>
    <property type="match status" value="1"/>
</dbReference>
<dbReference type="AlphaFoldDB" id="F6DR35"/>
<accession>F6DR35</accession>
<dbReference type="STRING" id="696281.Desru_1488"/>
<dbReference type="KEGG" id="dru:Desru_1488"/>
<dbReference type="RefSeq" id="WP_013841523.1">
    <property type="nucleotide sequence ID" value="NC_015589.1"/>
</dbReference>
<dbReference type="InterPro" id="IPR000182">
    <property type="entry name" value="GNAT_dom"/>
</dbReference>
<evidence type="ECO:0000313" key="4">
    <source>
        <dbReference type="EMBL" id="AEG59754.1"/>
    </source>
</evidence>
<dbReference type="PROSITE" id="PS51186">
    <property type="entry name" value="GNAT"/>
    <property type="match status" value="1"/>
</dbReference>
<organism evidence="4 5">
    <name type="scientific">Desulforamulus ruminis (strain ATCC 23193 / DSM 2154 / NCIMB 8452 / DL)</name>
    <name type="common">Desulfotomaculum ruminis</name>
    <dbReference type="NCBI Taxonomy" id="696281"/>
    <lineage>
        <taxon>Bacteria</taxon>
        <taxon>Bacillati</taxon>
        <taxon>Bacillota</taxon>
        <taxon>Clostridia</taxon>
        <taxon>Eubacteriales</taxon>
        <taxon>Peptococcaceae</taxon>
        <taxon>Desulforamulus</taxon>
    </lineage>
</organism>
<dbReference type="InterPro" id="IPR036390">
    <property type="entry name" value="WH_DNA-bd_sf"/>
</dbReference>
<dbReference type="SUPFAM" id="SSF55729">
    <property type="entry name" value="Acyl-CoA N-acyltransferases (Nat)"/>
    <property type="match status" value="1"/>
</dbReference>
<dbReference type="InterPro" id="IPR000835">
    <property type="entry name" value="HTH_MarR-typ"/>
</dbReference>
<protein>
    <submittedName>
        <fullName evidence="4">GCN5-related N-acetyltransferase</fullName>
    </submittedName>
</protein>
<feature type="domain" description="N-acetyltransferase" evidence="3">
    <location>
        <begin position="153"/>
        <end position="312"/>
    </location>
</feature>
<dbReference type="Gene3D" id="1.10.10.10">
    <property type="entry name" value="Winged helix-like DNA-binding domain superfamily/Winged helix DNA-binding domain"/>
    <property type="match status" value="1"/>
</dbReference>
<proteinExistence type="predicted"/>
<evidence type="ECO:0000313" key="5">
    <source>
        <dbReference type="Proteomes" id="UP000009234"/>
    </source>
</evidence>
<evidence type="ECO:0000256" key="1">
    <source>
        <dbReference type="ARBA" id="ARBA00022679"/>
    </source>
</evidence>
<dbReference type="GO" id="GO:0008080">
    <property type="term" value="F:N-acetyltransferase activity"/>
    <property type="evidence" value="ECO:0007669"/>
    <property type="project" value="InterPro"/>
</dbReference>
<dbReference type="GO" id="GO:0003700">
    <property type="term" value="F:DNA-binding transcription factor activity"/>
    <property type="evidence" value="ECO:0007669"/>
    <property type="project" value="InterPro"/>
</dbReference>
<dbReference type="eggNOG" id="COG0456">
    <property type="taxonomic scope" value="Bacteria"/>
</dbReference>
<dbReference type="SUPFAM" id="SSF46785">
    <property type="entry name" value="Winged helix' DNA-binding domain"/>
    <property type="match status" value="1"/>
</dbReference>
<dbReference type="EMBL" id="CP002780">
    <property type="protein sequence ID" value="AEG59754.1"/>
    <property type="molecule type" value="Genomic_DNA"/>
</dbReference>
<reference evidence="5" key="1">
    <citation type="submission" date="2011-05" db="EMBL/GenBank/DDBJ databases">
        <title>Complete sequence of Desulfotomaculum ruminis DSM 2154.</title>
        <authorList>
            <person name="Lucas S."/>
            <person name="Copeland A."/>
            <person name="Lapidus A."/>
            <person name="Cheng J.-F."/>
            <person name="Goodwin L."/>
            <person name="Pitluck S."/>
            <person name="Lu M."/>
            <person name="Detter J.C."/>
            <person name="Han C."/>
            <person name="Tapia R."/>
            <person name="Land M."/>
            <person name="Hauser L."/>
            <person name="Kyrpides N."/>
            <person name="Ivanova N."/>
            <person name="Mikhailova N."/>
            <person name="Pagani I."/>
            <person name="Stams A.J.M."/>
            <person name="Plugge C.M."/>
            <person name="Muyzer G."/>
            <person name="Kuever J."/>
            <person name="Parshina S.N."/>
            <person name="Ivanova A.E."/>
            <person name="Nazina T.N."/>
            <person name="Brambilla E."/>
            <person name="Spring S."/>
            <person name="Klenk H.-P."/>
            <person name="Woyke T."/>
        </authorList>
    </citation>
    <scope>NUCLEOTIDE SEQUENCE [LARGE SCALE GENOMIC DNA]</scope>
    <source>
        <strain evidence="5">ATCC 23193 / DSM 2154 / NCIB 8452 / DL</strain>
    </source>
</reference>
<dbReference type="PANTHER" id="PTHR13947">
    <property type="entry name" value="GNAT FAMILY N-ACETYLTRANSFERASE"/>
    <property type="match status" value="1"/>
</dbReference>
<dbReference type="PROSITE" id="PS50995">
    <property type="entry name" value="HTH_MARR_2"/>
    <property type="match status" value="1"/>
</dbReference>
<dbReference type="eggNOG" id="COG1846">
    <property type="taxonomic scope" value="Bacteria"/>
</dbReference>
<gene>
    <name evidence="4" type="ordered locus">Desru_1488</name>
</gene>
<keyword evidence="1 4" id="KW-0808">Transferase</keyword>
<feature type="domain" description="HTH marR-type" evidence="2">
    <location>
        <begin position="5"/>
        <end position="140"/>
    </location>
</feature>
<dbReference type="SMART" id="SM00347">
    <property type="entry name" value="HTH_MARR"/>
    <property type="match status" value="1"/>
</dbReference>
<dbReference type="Gene3D" id="3.40.630.30">
    <property type="match status" value="1"/>
</dbReference>
<evidence type="ECO:0000259" key="2">
    <source>
        <dbReference type="PROSITE" id="PS50995"/>
    </source>
</evidence>
<dbReference type="Pfam" id="PF01047">
    <property type="entry name" value="MarR"/>
    <property type="match status" value="1"/>
</dbReference>
<evidence type="ECO:0000259" key="3">
    <source>
        <dbReference type="PROSITE" id="PS51186"/>
    </source>
</evidence>
<dbReference type="Proteomes" id="UP000009234">
    <property type="component" value="Chromosome"/>
</dbReference>